<proteinExistence type="predicted"/>
<keyword evidence="2" id="KW-0812">Transmembrane</keyword>
<dbReference type="Proteomes" id="UP001597297">
    <property type="component" value="Unassembled WGS sequence"/>
</dbReference>
<evidence type="ECO:0000313" key="3">
    <source>
        <dbReference type="EMBL" id="MFD2276881.1"/>
    </source>
</evidence>
<evidence type="ECO:0000256" key="1">
    <source>
        <dbReference type="SAM" id="MobiDB-lite"/>
    </source>
</evidence>
<reference evidence="4" key="1">
    <citation type="journal article" date="2019" name="Int. J. Syst. Evol. Microbiol.">
        <title>The Global Catalogue of Microorganisms (GCM) 10K type strain sequencing project: providing services to taxonomists for standard genome sequencing and annotation.</title>
        <authorList>
            <consortium name="The Broad Institute Genomics Platform"/>
            <consortium name="The Broad Institute Genome Sequencing Center for Infectious Disease"/>
            <person name="Wu L."/>
            <person name="Ma J."/>
        </authorList>
    </citation>
    <scope>NUCLEOTIDE SEQUENCE [LARGE SCALE GENOMIC DNA]</scope>
    <source>
        <strain evidence="4">JCM 16545</strain>
    </source>
</reference>
<feature type="region of interest" description="Disordered" evidence="1">
    <location>
        <begin position="50"/>
        <end position="79"/>
    </location>
</feature>
<dbReference type="RefSeq" id="WP_377092546.1">
    <property type="nucleotide sequence ID" value="NZ_JBHSJM010000001.1"/>
</dbReference>
<gene>
    <name evidence="3" type="ORF">ACFSQZ_10400</name>
</gene>
<protein>
    <recommendedName>
        <fullName evidence="5">Phage protein</fullName>
    </recommendedName>
</protein>
<keyword evidence="4" id="KW-1185">Reference proteome</keyword>
<accession>A0ABW5E377</accession>
<dbReference type="EMBL" id="JBHUJC010000030">
    <property type="protein sequence ID" value="MFD2276881.1"/>
    <property type="molecule type" value="Genomic_DNA"/>
</dbReference>
<feature type="compositionally biased region" description="Basic and acidic residues" evidence="1">
    <location>
        <begin position="52"/>
        <end position="64"/>
    </location>
</feature>
<evidence type="ECO:0000313" key="4">
    <source>
        <dbReference type="Proteomes" id="UP001597297"/>
    </source>
</evidence>
<sequence length="79" mass="8910">MTIDINNLLSGFIGAVIALLGAFGVAWYQQYKTAKENEKQRKHEMNLFAAQKAHDKDMQRRENNIRNTGMASRREVGGG</sequence>
<organism evidence="3 4">
    <name type="scientific">Rubritalea spongiae</name>
    <dbReference type="NCBI Taxonomy" id="430797"/>
    <lineage>
        <taxon>Bacteria</taxon>
        <taxon>Pseudomonadati</taxon>
        <taxon>Verrucomicrobiota</taxon>
        <taxon>Verrucomicrobiia</taxon>
        <taxon>Verrucomicrobiales</taxon>
        <taxon>Rubritaleaceae</taxon>
        <taxon>Rubritalea</taxon>
    </lineage>
</organism>
<name>A0ABW5E377_9BACT</name>
<feature type="transmembrane region" description="Helical" evidence="2">
    <location>
        <begin position="12"/>
        <end position="31"/>
    </location>
</feature>
<comment type="caution">
    <text evidence="3">The sequence shown here is derived from an EMBL/GenBank/DDBJ whole genome shotgun (WGS) entry which is preliminary data.</text>
</comment>
<keyword evidence="2" id="KW-0472">Membrane</keyword>
<keyword evidence="2" id="KW-1133">Transmembrane helix</keyword>
<evidence type="ECO:0000256" key="2">
    <source>
        <dbReference type="SAM" id="Phobius"/>
    </source>
</evidence>
<evidence type="ECO:0008006" key="5">
    <source>
        <dbReference type="Google" id="ProtNLM"/>
    </source>
</evidence>